<name>A0A8H4R2W1_9AGAR</name>
<dbReference type="AlphaFoldDB" id="A0A8H4R2W1"/>
<feature type="transmembrane region" description="Helical" evidence="1">
    <location>
        <begin position="100"/>
        <end position="121"/>
    </location>
</feature>
<feature type="transmembrane region" description="Helical" evidence="1">
    <location>
        <begin position="25"/>
        <end position="44"/>
    </location>
</feature>
<keyword evidence="1" id="KW-1133">Transmembrane helix</keyword>
<feature type="transmembrane region" description="Helical" evidence="1">
    <location>
        <begin position="56"/>
        <end position="88"/>
    </location>
</feature>
<evidence type="ECO:0000256" key="1">
    <source>
        <dbReference type="SAM" id="Phobius"/>
    </source>
</evidence>
<protein>
    <submittedName>
        <fullName evidence="2">Uncharacterized protein</fullName>
    </submittedName>
</protein>
<evidence type="ECO:0000313" key="2">
    <source>
        <dbReference type="EMBL" id="KAF4621231.1"/>
    </source>
</evidence>
<dbReference type="Proteomes" id="UP000521872">
    <property type="component" value="Unassembled WGS sequence"/>
</dbReference>
<reference evidence="2 3" key="1">
    <citation type="submission" date="2019-12" db="EMBL/GenBank/DDBJ databases">
        <authorList>
            <person name="Floudas D."/>
            <person name="Bentzer J."/>
            <person name="Ahren D."/>
            <person name="Johansson T."/>
            <person name="Persson P."/>
            <person name="Tunlid A."/>
        </authorList>
    </citation>
    <scope>NUCLEOTIDE SEQUENCE [LARGE SCALE GENOMIC DNA]</scope>
    <source>
        <strain evidence="2 3">CBS 102.39</strain>
    </source>
</reference>
<proteinExistence type="predicted"/>
<dbReference type="EMBL" id="JAACJL010000015">
    <property type="protein sequence ID" value="KAF4621231.1"/>
    <property type="molecule type" value="Genomic_DNA"/>
</dbReference>
<organism evidence="2 3">
    <name type="scientific">Agrocybe pediades</name>
    <dbReference type="NCBI Taxonomy" id="84607"/>
    <lineage>
        <taxon>Eukaryota</taxon>
        <taxon>Fungi</taxon>
        <taxon>Dikarya</taxon>
        <taxon>Basidiomycota</taxon>
        <taxon>Agaricomycotina</taxon>
        <taxon>Agaricomycetes</taxon>
        <taxon>Agaricomycetidae</taxon>
        <taxon>Agaricales</taxon>
        <taxon>Agaricineae</taxon>
        <taxon>Strophariaceae</taxon>
        <taxon>Agrocybe</taxon>
    </lineage>
</organism>
<keyword evidence="1" id="KW-0812">Transmembrane</keyword>
<evidence type="ECO:0000313" key="3">
    <source>
        <dbReference type="Proteomes" id="UP000521872"/>
    </source>
</evidence>
<keyword evidence="3" id="KW-1185">Reference proteome</keyword>
<comment type="caution">
    <text evidence="2">The sequence shown here is derived from an EMBL/GenBank/DDBJ whole genome shotgun (WGS) entry which is preliminary data.</text>
</comment>
<keyword evidence="1" id="KW-0472">Membrane</keyword>
<gene>
    <name evidence="2" type="ORF">D9613_000248</name>
</gene>
<accession>A0A8H4R2W1</accession>
<sequence>MVASLCISSIGMAFGALAITLSPILWLIPAVIALTFIYHTYVLLMASAESYTSPRIYSASAIGCGYVLAFLWTAALAASATISSLLFINIITVDDSKVKYYLAVLAGVSLLESLLFGFIAVKSHKELKKIRYRNKWRWRVDITGNSPAQWRLAIKHCSV</sequence>